<feature type="non-terminal residue" evidence="4">
    <location>
        <position position="1"/>
    </location>
</feature>
<evidence type="ECO:0000256" key="1">
    <source>
        <dbReference type="ARBA" id="ARBA00022460"/>
    </source>
</evidence>
<keyword evidence="1 2" id="KW-0193">Cuticle</keyword>
<keyword evidence="5" id="KW-1185">Reference proteome</keyword>
<dbReference type="GO" id="GO:0008010">
    <property type="term" value="F:structural constituent of chitin-based larval cuticle"/>
    <property type="evidence" value="ECO:0007669"/>
    <property type="project" value="TreeGrafter"/>
</dbReference>
<evidence type="ECO:0000313" key="4">
    <source>
        <dbReference type="EMBL" id="VEN55864.1"/>
    </source>
</evidence>
<organism evidence="4 5">
    <name type="scientific">Callosobruchus maculatus</name>
    <name type="common">Southern cowpea weevil</name>
    <name type="synonym">Pulse bruchid</name>
    <dbReference type="NCBI Taxonomy" id="64391"/>
    <lineage>
        <taxon>Eukaryota</taxon>
        <taxon>Metazoa</taxon>
        <taxon>Ecdysozoa</taxon>
        <taxon>Arthropoda</taxon>
        <taxon>Hexapoda</taxon>
        <taxon>Insecta</taxon>
        <taxon>Pterygota</taxon>
        <taxon>Neoptera</taxon>
        <taxon>Endopterygota</taxon>
        <taxon>Coleoptera</taxon>
        <taxon>Polyphaga</taxon>
        <taxon>Cucujiformia</taxon>
        <taxon>Chrysomeloidea</taxon>
        <taxon>Chrysomelidae</taxon>
        <taxon>Bruchinae</taxon>
        <taxon>Bruchini</taxon>
        <taxon>Callosobruchus</taxon>
    </lineage>
</organism>
<accession>A0A653D6Q6</accession>
<gene>
    <name evidence="4" type="ORF">CALMAC_LOCUS14927</name>
</gene>
<protein>
    <submittedName>
        <fullName evidence="4">Uncharacterized protein</fullName>
    </submittedName>
</protein>
<dbReference type="EMBL" id="CAACVG010010454">
    <property type="protein sequence ID" value="VEN55864.1"/>
    <property type="molecule type" value="Genomic_DNA"/>
</dbReference>
<reference evidence="4 5" key="1">
    <citation type="submission" date="2019-01" db="EMBL/GenBank/DDBJ databases">
        <authorList>
            <person name="Sayadi A."/>
        </authorList>
    </citation>
    <scope>NUCLEOTIDE SEQUENCE [LARGE SCALE GENOMIC DNA]</scope>
</reference>
<dbReference type="Pfam" id="PF00379">
    <property type="entry name" value="Chitin_bind_4"/>
    <property type="match status" value="1"/>
</dbReference>
<dbReference type="InterPro" id="IPR050468">
    <property type="entry name" value="Cuticle_Struct_Prot"/>
</dbReference>
<dbReference type="PANTHER" id="PTHR10380:SF237">
    <property type="entry name" value="CUTICULAR PROTEIN 65AU, ISOFORM A-RELATED"/>
    <property type="match status" value="1"/>
</dbReference>
<evidence type="ECO:0000313" key="5">
    <source>
        <dbReference type="Proteomes" id="UP000410492"/>
    </source>
</evidence>
<dbReference type="PROSITE" id="PS00233">
    <property type="entry name" value="CHIT_BIND_RR_1"/>
    <property type="match status" value="1"/>
</dbReference>
<dbReference type="PRINTS" id="PR00947">
    <property type="entry name" value="CUTICLE"/>
</dbReference>
<dbReference type="Proteomes" id="UP000410492">
    <property type="component" value="Unassembled WGS sequence"/>
</dbReference>
<proteinExistence type="predicted"/>
<dbReference type="OrthoDB" id="6343684at2759"/>
<dbReference type="InterPro" id="IPR000618">
    <property type="entry name" value="Insect_cuticle"/>
</dbReference>
<dbReference type="PANTHER" id="PTHR10380">
    <property type="entry name" value="CUTICLE PROTEIN"/>
    <property type="match status" value="1"/>
</dbReference>
<feature type="region of interest" description="Disordered" evidence="3">
    <location>
        <begin position="177"/>
        <end position="199"/>
    </location>
</feature>
<dbReference type="AlphaFoldDB" id="A0A653D6Q6"/>
<evidence type="ECO:0000256" key="3">
    <source>
        <dbReference type="SAM" id="MobiDB-lite"/>
    </source>
</evidence>
<name>A0A653D6Q6_CALMS</name>
<dbReference type="GO" id="GO:0062129">
    <property type="term" value="C:chitin-based extracellular matrix"/>
    <property type="evidence" value="ECO:0007669"/>
    <property type="project" value="TreeGrafter"/>
</dbReference>
<dbReference type="InterPro" id="IPR031311">
    <property type="entry name" value="CHIT_BIND_RR_consensus"/>
</dbReference>
<evidence type="ECO:0000256" key="2">
    <source>
        <dbReference type="PROSITE-ProRule" id="PRU00497"/>
    </source>
</evidence>
<sequence length="199" mass="21638">VRLDGQIRRICNLYVSSNKKDITILVPLQTAAINLKIAQIFTHSCEGCDTGHTMYHHLVIFSAIVASAYSATVGVGDARSAQILRLESDIDPEGNFHYAYDTENGISANEEGTYKQVGEAGAVVAQGGFSFQSPEGESVQVQYVADENGYQPVGSHLPTAPPIPPAIQRSLDFIAAHPPPTVSETRPQVYTRPQPFRRQ</sequence>
<dbReference type="PROSITE" id="PS51155">
    <property type="entry name" value="CHIT_BIND_RR_2"/>
    <property type="match status" value="1"/>
</dbReference>